<reference evidence="9 10" key="1">
    <citation type="submission" date="2021-04" db="EMBL/GenBank/DDBJ databases">
        <authorList>
            <person name="Rakotoarivonina H."/>
        </authorList>
    </citation>
    <scope>NUCLEOTIDE SEQUENCE [LARGE SCALE GENOMIC DNA]</scope>
    <source>
        <strain evidence="9 10">XE</strain>
    </source>
</reference>
<keyword evidence="6 7" id="KW-0472">Membrane</keyword>
<comment type="caution">
    <text evidence="9">The sequence shown here is derived from an EMBL/GenBank/DDBJ whole genome shotgun (WGS) entry which is preliminary data.</text>
</comment>
<evidence type="ECO:0000256" key="7">
    <source>
        <dbReference type="RuleBase" id="RU363032"/>
    </source>
</evidence>
<dbReference type="Pfam" id="PF12911">
    <property type="entry name" value="OppC_N"/>
    <property type="match status" value="1"/>
</dbReference>
<dbReference type="Gene3D" id="1.10.3720.10">
    <property type="entry name" value="MetI-like"/>
    <property type="match status" value="1"/>
</dbReference>
<sequence>MTVKDFVLGKTVWRESKRQTAARPRLRSLGTGDWLAAVSGVILAFAALCALFPGWIAPYSPTSMEADRVLLPPGAAHYFGTDYFGRDIFSVVVYGARDSLLIGVASVLAGGLAGCIIGAAAGIAGGVIDLILMRFIEIVMTIPGILLALAIAAVLGPNLFNMIFAVAVSMVPGFARVFRSQIISVKGRAFITAARSIGMPAPRIFFRHVLPNAWSPVLVMATIGLGTSILTAAGLSFLGLGVVKEIPDWGTLLSQGRGYLTVAWWISTFPGIAITLLVLSGNILGDWLRDRLDPKREQR</sequence>
<keyword evidence="10" id="KW-1185">Reference proteome</keyword>
<feature type="transmembrane region" description="Helical" evidence="7">
    <location>
        <begin position="135"/>
        <end position="153"/>
    </location>
</feature>
<evidence type="ECO:0000256" key="1">
    <source>
        <dbReference type="ARBA" id="ARBA00004651"/>
    </source>
</evidence>
<keyword evidence="5 7" id="KW-1133">Transmembrane helix</keyword>
<dbReference type="Pfam" id="PF00528">
    <property type="entry name" value="BPD_transp_1"/>
    <property type="match status" value="1"/>
</dbReference>
<dbReference type="InterPro" id="IPR035906">
    <property type="entry name" value="MetI-like_sf"/>
</dbReference>
<dbReference type="PANTHER" id="PTHR43386">
    <property type="entry name" value="OLIGOPEPTIDE TRANSPORT SYSTEM PERMEASE PROTEIN APPC"/>
    <property type="match status" value="1"/>
</dbReference>
<dbReference type="SUPFAM" id="SSF161098">
    <property type="entry name" value="MetI-like"/>
    <property type="match status" value="1"/>
</dbReference>
<feature type="transmembrane region" description="Helical" evidence="7">
    <location>
        <begin position="34"/>
        <end position="56"/>
    </location>
</feature>
<evidence type="ECO:0000256" key="6">
    <source>
        <dbReference type="ARBA" id="ARBA00023136"/>
    </source>
</evidence>
<dbReference type="RefSeq" id="WP_425315966.1">
    <property type="nucleotide sequence ID" value="NZ_CAJRAY010000038.1"/>
</dbReference>
<dbReference type="PROSITE" id="PS50928">
    <property type="entry name" value="ABC_TM1"/>
    <property type="match status" value="1"/>
</dbReference>
<feature type="transmembrane region" description="Helical" evidence="7">
    <location>
        <begin position="217"/>
        <end position="242"/>
    </location>
</feature>
<protein>
    <submittedName>
        <fullName evidence="9">Dipeptide ABC transporter, permease protein DppC</fullName>
    </submittedName>
</protein>
<evidence type="ECO:0000256" key="2">
    <source>
        <dbReference type="ARBA" id="ARBA00022448"/>
    </source>
</evidence>
<dbReference type="InterPro" id="IPR050366">
    <property type="entry name" value="BP-dependent_transpt_permease"/>
</dbReference>
<proteinExistence type="inferred from homology"/>
<feature type="transmembrane region" description="Helical" evidence="7">
    <location>
        <begin position="262"/>
        <end position="285"/>
    </location>
</feature>
<dbReference type="InterPro" id="IPR000515">
    <property type="entry name" value="MetI-like"/>
</dbReference>
<dbReference type="InterPro" id="IPR025966">
    <property type="entry name" value="OppC_N"/>
</dbReference>
<evidence type="ECO:0000256" key="5">
    <source>
        <dbReference type="ARBA" id="ARBA00022989"/>
    </source>
</evidence>
<feature type="domain" description="ABC transmembrane type-1" evidence="8">
    <location>
        <begin position="96"/>
        <end position="285"/>
    </location>
</feature>
<evidence type="ECO:0000259" key="8">
    <source>
        <dbReference type="PROSITE" id="PS50928"/>
    </source>
</evidence>
<evidence type="ECO:0000313" key="10">
    <source>
        <dbReference type="Proteomes" id="UP000681526"/>
    </source>
</evidence>
<dbReference type="CDD" id="cd06261">
    <property type="entry name" value="TM_PBP2"/>
    <property type="match status" value="1"/>
</dbReference>
<keyword evidence="4 7" id="KW-0812">Transmembrane</keyword>
<feature type="transmembrane region" description="Helical" evidence="7">
    <location>
        <begin position="159"/>
        <end position="178"/>
    </location>
</feature>
<evidence type="ECO:0000256" key="3">
    <source>
        <dbReference type="ARBA" id="ARBA00022475"/>
    </source>
</evidence>
<keyword evidence="3" id="KW-1003">Cell membrane</keyword>
<dbReference type="PANTHER" id="PTHR43386:SF1">
    <property type="entry name" value="D,D-DIPEPTIDE TRANSPORT SYSTEM PERMEASE PROTEIN DDPC-RELATED"/>
    <property type="match status" value="1"/>
</dbReference>
<gene>
    <name evidence="9" type="primary">txxe 1090-dppC</name>
    <name evidence="9" type="ORF">TXXE_08070</name>
</gene>
<dbReference type="Proteomes" id="UP000681526">
    <property type="component" value="Unassembled WGS sequence"/>
</dbReference>
<feature type="transmembrane region" description="Helical" evidence="7">
    <location>
        <begin position="100"/>
        <end position="123"/>
    </location>
</feature>
<accession>A0ABN7RW38</accession>
<keyword evidence="2 7" id="KW-0813">Transport</keyword>
<comment type="similarity">
    <text evidence="7">Belongs to the binding-protein-dependent transport system permease family.</text>
</comment>
<dbReference type="EMBL" id="CAJRAY010000038">
    <property type="protein sequence ID" value="CAG5084717.1"/>
    <property type="molecule type" value="Genomic_DNA"/>
</dbReference>
<evidence type="ECO:0000313" key="9">
    <source>
        <dbReference type="EMBL" id="CAG5084717.1"/>
    </source>
</evidence>
<evidence type="ECO:0000256" key="4">
    <source>
        <dbReference type="ARBA" id="ARBA00022692"/>
    </source>
</evidence>
<organism evidence="9 10">
    <name type="scientific">Thermobacillus xylanilyticus</name>
    <dbReference type="NCBI Taxonomy" id="76633"/>
    <lineage>
        <taxon>Bacteria</taxon>
        <taxon>Bacillati</taxon>
        <taxon>Bacillota</taxon>
        <taxon>Bacilli</taxon>
        <taxon>Bacillales</taxon>
        <taxon>Paenibacillaceae</taxon>
        <taxon>Thermobacillus</taxon>
    </lineage>
</organism>
<comment type="subcellular location">
    <subcellularLocation>
        <location evidence="1 7">Cell membrane</location>
        <topology evidence="1 7">Multi-pass membrane protein</topology>
    </subcellularLocation>
</comment>
<name>A0ABN7RW38_THEXY</name>